<reference evidence="2 3" key="1">
    <citation type="submission" date="2014-02" db="EMBL/GenBank/DDBJ databases">
        <title>Genome sequence of Brachybacterium phenoliresistens strain W13A50.</title>
        <authorList>
            <person name="Wang X."/>
        </authorList>
    </citation>
    <scope>NUCLEOTIDE SEQUENCE [LARGE SCALE GENOMIC DNA]</scope>
    <source>
        <strain evidence="2 3">W13A50</strain>
    </source>
</reference>
<dbReference type="OrthoDB" id="4872219at2"/>
<feature type="transmembrane region" description="Helical" evidence="1">
    <location>
        <begin position="12"/>
        <end position="37"/>
    </location>
</feature>
<evidence type="ECO:0000313" key="3">
    <source>
        <dbReference type="Proteomes" id="UP000023067"/>
    </source>
</evidence>
<organism evidence="2 3">
    <name type="scientific">Brachybacterium phenoliresistens</name>
    <dbReference type="NCBI Taxonomy" id="396014"/>
    <lineage>
        <taxon>Bacteria</taxon>
        <taxon>Bacillati</taxon>
        <taxon>Actinomycetota</taxon>
        <taxon>Actinomycetes</taxon>
        <taxon>Micrococcales</taxon>
        <taxon>Dermabacteraceae</taxon>
        <taxon>Brachybacterium</taxon>
    </lineage>
</organism>
<dbReference type="RefSeq" id="WP_038371714.1">
    <property type="nucleotide sequence ID" value="NZ_KK069991.1"/>
</dbReference>
<keyword evidence="1" id="KW-0472">Membrane</keyword>
<keyword evidence="1" id="KW-1133">Transmembrane helix</keyword>
<name>Z9JUN8_9MICO</name>
<evidence type="ECO:0000313" key="2">
    <source>
        <dbReference type="EMBL" id="EWS81753.1"/>
    </source>
</evidence>
<accession>Z9JUN8</accession>
<keyword evidence="1" id="KW-0812">Transmembrane</keyword>
<feature type="transmembrane region" description="Helical" evidence="1">
    <location>
        <begin position="95"/>
        <end position="121"/>
    </location>
</feature>
<sequence length="122" mass="12319">MADEQQHRPGRGWGAALTVLGVLALAVLLYGLAILVAPTENPGGQCSGIGWGCTLTPHDSLVFLGVIIGLPTLVSALVLSSIAAGVLVRRTGLPGVLIGLISVVPALVVSAVLVTTVVFLAF</sequence>
<gene>
    <name evidence="2" type="ORF">BF93_15845</name>
</gene>
<protein>
    <recommendedName>
        <fullName evidence="4">Vitamin K epoxide reductase</fullName>
    </recommendedName>
</protein>
<dbReference type="eggNOG" id="ENOG5031WNK">
    <property type="taxonomic scope" value="Bacteria"/>
</dbReference>
<evidence type="ECO:0008006" key="4">
    <source>
        <dbReference type="Google" id="ProtNLM"/>
    </source>
</evidence>
<dbReference type="PATRIC" id="fig|396014.3.peg.1514"/>
<feature type="transmembrane region" description="Helical" evidence="1">
    <location>
        <begin position="61"/>
        <end position="88"/>
    </location>
</feature>
<dbReference type="AlphaFoldDB" id="Z9JUN8"/>
<dbReference type="HOGENOM" id="CLU_2022317_0_0_11"/>
<comment type="caution">
    <text evidence="2">The sequence shown here is derived from an EMBL/GenBank/DDBJ whole genome shotgun (WGS) entry which is preliminary data.</text>
</comment>
<keyword evidence="3" id="KW-1185">Reference proteome</keyword>
<proteinExistence type="predicted"/>
<evidence type="ECO:0000256" key="1">
    <source>
        <dbReference type="SAM" id="Phobius"/>
    </source>
</evidence>
<dbReference type="EMBL" id="JDYK01000006">
    <property type="protein sequence ID" value="EWS81753.1"/>
    <property type="molecule type" value="Genomic_DNA"/>
</dbReference>
<dbReference type="Proteomes" id="UP000023067">
    <property type="component" value="Unassembled WGS sequence"/>
</dbReference>